<feature type="transmembrane region" description="Helical" evidence="7">
    <location>
        <begin position="95"/>
        <end position="116"/>
    </location>
</feature>
<gene>
    <name evidence="8" type="ORF">MA16_Dca000458</name>
</gene>
<evidence type="ECO:0000313" key="8">
    <source>
        <dbReference type="EMBL" id="PKU79114.1"/>
    </source>
</evidence>
<keyword evidence="9" id="KW-1185">Reference proteome</keyword>
<comment type="similarity">
    <text evidence="2">Belongs to the jagunal family.</text>
</comment>
<comment type="subcellular location">
    <subcellularLocation>
        <location evidence="1">Endoplasmic reticulum membrane</location>
        <topology evidence="1">Multi-pass membrane protein</topology>
    </subcellularLocation>
</comment>
<dbReference type="EMBL" id="KZ502442">
    <property type="protein sequence ID" value="PKU79114.1"/>
    <property type="molecule type" value="Genomic_DNA"/>
</dbReference>
<organism evidence="8 9">
    <name type="scientific">Dendrobium catenatum</name>
    <dbReference type="NCBI Taxonomy" id="906689"/>
    <lineage>
        <taxon>Eukaryota</taxon>
        <taxon>Viridiplantae</taxon>
        <taxon>Streptophyta</taxon>
        <taxon>Embryophyta</taxon>
        <taxon>Tracheophyta</taxon>
        <taxon>Spermatophyta</taxon>
        <taxon>Magnoliopsida</taxon>
        <taxon>Liliopsida</taxon>
        <taxon>Asparagales</taxon>
        <taxon>Orchidaceae</taxon>
        <taxon>Epidendroideae</taxon>
        <taxon>Malaxideae</taxon>
        <taxon>Dendrobiinae</taxon>
        <taxon>Dendrobium</taxon>
    </lineage>
</organism>
<name>A0A2I0WTX5_9ASPA</name>
<evidence type="ECO:0000256" key="6">
    <source>
        <dbReference type="ARBA" id="ARBA00023136"/>
    </source>
</evidence>
<evidence type="ECO:0000256" key="2">
    <source>
        <dbReference type="ARBA" id="ARBA00008462"/>
    </source>
</evidence>
<feature type="transmembrane region" description="Helical" evidence="7">
    <location>
        <begin position="141"/>
        <end position="161"/>
    </location>
</feature>
<dbReference type="GO" id="GO:0005789">
    <property type="term" value="C:endoplasmic reticulum membrane"/>
    <property type="evidence" value="ECO:0007669"/>
    <property type="project" value="UniProtKB-SubCell"/>
</dbReference>
<keyword evidence="4" id="KW-0256">Endoplasmic reticulum</keyword>
<feature type="transmembrane region" description="Helical" evidence="7">
    <location>
        <begin position="66"/>
        <end position="83"/>
    </location>
</feature>
<dbReference type="STRING" id="906689.A0A2I0WTX5"/>
<dbReference type="GO" id="GO:0007029">
    <property type="term" value="P:endoplasmic reticulum organization"/>
    <property type="evidence" value="ECO:0007669"/>
    <property type="project" value="InterPro"/>
</dbReference>
<proteinExistence type="inferred from homology"/>
<evidence type="ECO:0000256" key="1">
    <source>
        <dbReference type="ARBA" id="ARBA00004477"/>
    </source>
</evidence>
<evidence type="ECO:0000256" key="7">
    <source>
        <dbReference type="SAM" id="Phobius"/>
    </source>
</evidence>
<keyword evidence="6 7" id="KW-0472">Membrane</keyword>
<evidence type="ECO:0000313" key="9">
    <source>
        <dbReference type="Proteomes" id="UP000233837"/>
    </source>
</evidence>
<keyword evidence="3 7" id="KW-0812">Transmembrane</keyword>
<evidence type="ECO:0000256" key="5">
    <source>
        <dbReference type="ARBA" id="ARBA00022989"/>
    </source>
</evidence>
<reference evidence="8 9" key="1">
    <citation type="journal article" date="2016" name="Sci. Rep.">
        <title>The Dendrobium catenatum Lindl. genome sequence provides insights into polysaccharide synthase, floral development and adaptive evolution.</title>
        <authorList>
            <person name="Zhang G.Q."/>
            <person name="Xu Q."/>
            <person name="Bian C."/>
            <person name="Tsai W.C."/>
            <person name="Yeh C.M."/>
            <person name="Liu K.W."/>
            <person name="Yoshida K."/>
            <person name="Zhang L.S."/>
            <person name="Chang S.B."/>
            <person name="Chen F."/>
            <person name="Shi Y."/>
            <person name="Su Y.Y."/>
            <person name="Zhang Y.Q."/>
            <person name="Chen L.J."/>
            <person name="Yin Y."/>
            <person name="Lin M."/>
            <person name="Huang H."/>
            <person name="Deng H."/>
            <person name="Wang Z.W."/>
            <person name="Zhu S.L."/>
            <person name="Zhao X."/>
            <person name="Deng C."/>
            <person name="Niu S.C."/>
            <person name="Huang J."/>
            <person name="Wang M."/>
            <person name="Liu G.H."/>
            <person name="Yang H.J."/>
            <person name="Xiao X.J."/>
            <person name="Hsiao Y.Y."/>
            <person name="Wu W.L."/>
            <person name="Chen Y.Y."/>
            <person name="Mitsuda N."/>
            <person name="Ohme-Takagi M."/>
            <person name="Luo Y.B."/>
            <person name="Van de Peer Y."/>
            <person name="Liu Z.J."/>
        </authorList>
    </citation>
    <scope>NUCLEOTIDE SEQUENCE [LARGE SCALE GENOMIC DNA]</scope>
    <source>
        <tissue evidence="8">The whole plant</tissue>
    </source>
</reference>
<dbReference type="AlphaFoldDB" id="A0A2I0WTX5"/>
<reference evidence="8 9" key="2">
    <citation type="journal article" date="2017" name="Nature">
        <title>The Apostasia genome and the evolution of orchids.</title>
        <authorList>
            <person name="Zhang G.Q."/>
            <person name="Liu K.W."/>
            <person name="Li Z."/>
            <person name="Lohaus R."/>
            <person name="Hsiao Y.Y."/>
            <person name="Niu S.C."/>
            <person name="Wang J.Y."/>
            <person name="Lin Y.C."/>
            <person name="Xu Q."/>
            <person name="Chen L.J."/>
            <person name="Yoshida K."/>
            <person name="Fujiwara S."/>
            <person name="Wang Z.W."/>
            <person name="Zhang Y.Q."/>
            <person name="Mitsuda N."/>
            <person name="Wang M."/>
            <person name="Liu G.H."/>
            <person name="Pecoraro L."/>
            <person name="Huang H.X."/>
            <person name="Xiao X.J."/>
            <person name="Lin M."/>
            <person name="Wu X.Y."/>
            <person name="Wu W.L."/>
            <person name="Chen Y.Y."/>
            <person name="Chang S.B."/>
            <person name="Sakamoto S."/>
            <person name="Ohme-Takagi M."/>
            <person name="Yagi M."/>
            <person name="Zeng S.J."/>
            <person name="Shen C.Y."/>
            <person name="Yeh C.M."/>
            <person name="Luo Y.B."/>
            <person name="Tsai W.C."/>
            <person name="Van de Peer Y."/>
            <person name="Liu Z.J."/>
        </authorList>
    </citation>
    <scope>NUCLEOTIDE SEQUENCE [LARGE SCALE GENOMIC DNA]</scope>
    <source>
        <tissue evidence="8">The whole plant</tissue>
    </source>
</reference>
<sequence>MQQRKPVAGRPSGTDGFDYSYRMVVDSRYTKVAKGKSRLKSILTTQGVLQVIGSLLVVLASRDKGFDNLVVVSVSIGFISLLIGELGRRRSQVNLLRLFLSFSAVGIVVATAHVVWNDLFFKLFKTQDFSSITNYELGETVYILLGVLLHVLAIITAVALLQNMSPKRTT</sequence>
<protein>
    <submittedName>
        <fullName evidence="8">Uncharacterized protein</fullName>
    </submittedName>
</protein>
<dbReference type="OrthoDB" id="1915239at2759"/>
<dbReference type="Proteomes" id="UP000233837">
    <property type="component" value="Unassembled WGS sequence"/>
</dbReference>
<evidence type="ECO:0000256" key="3">
    <source>
        <dbReference type="ARBA" id="ARBA00022692"/>
    </source>
</evidence>
<evidence type="ECO:0000256" key="4">
    <source>
        <dbReference type="ARBA" id="ARBA00022824"/>
    </source>
</evidence>
<dbReference type="InterPro" id="IPR009787">
    <property type="entry name" value="Jagunal"/>
</dbReference>
<dbReference type="PANTHER" id="PTHR20955:SF1">
    <property type="entry name" value="PROTEIN JAGUNAL HOMOLOG 1"/>
    <property type="match status" value="1"/>
</dbReference>
<keyword evidence="5 7" id="KW-1133">Transmembrane helix</keyword>
<dbReference type="GO" id="GO:0016192">
    <property type="term" value="P:vesicle-mediated transport"/>
    <property type="evidence" value="ECO:0007669"/>
    <property type="project" value="TreeGrafter"/>
</dbReference>
<feature type="transmembrane region" description="Helical" evidence="7">
    <location>
        <begin position="41"/>
        <end position="60"/>
    </location>
</feature>
<dbReference type="PANTHER" id="PTHR20955">
    <property type="entry name" value="PROTEIN JAGUNAL HOMOLOG 1"/>
    <property type="match status" value="1"/>
</dbReference>
<accession>A0A2I0WTX5</accession>